<dbReference type="Proteomes" id="UP000008698">
    <property type="component" value="Unassembled WGS sequence"/>
</dbReference>
<dbReference type="InterPro" id="IPR004305">
    <property type="entry name" value="Thiaminase-2/PQQC"/>
</dbReference>
<dbReference type="CDD" id="cd19367">
    <property type="entry name" value="TenA_C_ScTHI20-like"/>
    <property type="match status" value="1"/>
</dbReference>
<protein>
    <submittedName>
        <fullName evidence="3">Phosphomethylpyrimidine kinase THI20</fullName>
    </submittedName>
</protein>
<dbReference type="eggNOG" id="KOG2598">
    <property type="taxonomic scope" value="Eukaryota"/>
</dbReference>
<dbReference type="InterPro" id="IPR013749">
    <property type="entry name" value="PM/HMP-P_kinase-1"/>
</dbReference>
<evidence type="ECO:0000313" key="4">
    <source>
        <dbReference type="Proteomes" id="UP000008698"/>
    </source>
</evidence>
<dbReference type="EMBL" id="DS985221">
    <property type="protein sequence ID" value="EEY20526.1"/>
    <property type="molecule type" value="Genomic_DNA"/>
</dbReference>
<dbReference type="KEGG" id="val:VDBG_06636"/>
<dbReference type="OrthoDB" id="10028886at2759"/>
<dbReference type="InterPro" id="IPR027574">
    <property type="entry name" value="Thiaminase_II"/>
</dbReference>
<dbReference type="GO" id="GO:0050334">
    <property type="term" value="F:thiaminase activity"/>
    <property type="evidence" value="ECO:0007669"/>
    <property type="project" value="InterPro"/>
</dbReference>
<keyword evidence="3" id="KW-0808">Transferase</keyword>
<dbReference type="NCBIfam" id="TIGR04306">
    <property type="entry name" value="salvage_TenA"/>
    <property type="match status" value="1"/>
</dbReference>
<dbReference type="HOGENOM" id="CLU_020520_2_1_1"/>
<dbReference type="STRING" id="526221.C9SP11"/>
<dbReference type="OMA" id="ADCARNE"/>
<evidence type="ECO:0000259" key="1">
    <source>
        <dbReference type="Pfam" id="PF03070"/>
    </source>
</evidence>
<dbReference type="PANTHER" id="PTHR20858">
    <property type="entry name" value="PHOSPHOMETHYLPYRIMIDINE KINASE"/>
    <property type="match status" value="1"/>
</dbReference>
<keyword evidence="4" id="KW-1185">Reference proteome</keyword>
<proteinExistence type="predicted"/>
<dbReference type="SUPFAM" id="SSF48613">
    <property type="entry name" value="Heme oxygenase-like"/>
    <property type="match status" value="1"/>
</dbReference>
<dbReference type="InterPro" id="IPR029056">
    <property type="entry name" value="Ribokinase-like"/>
</dbReference>
<reference evidence="4" key="1">
    <citation type="journal article" date="2011" name="PLoS Pathog.">
        <title>Comparative genomics yields insights into niche adaptation of plant vascular wilt pathogens.</title>
        <authorList>
            <person name="Klosterman S.J."/>
            <person name="Subbarao K.V."/>
            <person name="Kang S."/>
            <person name="Veronese P."/>
            <person name="Gold S.E."/>
            <person name="Thomma B.P.H.J."/>
            <person name="Chen Z."/>
            <person name="Henrissat B."/>
            <person name="Lee Y.-H."/>
            <person name="Park J."/>
            <person name="Garcia-Pedrajas M.D."/>
            <person name="Barbara D.J."/>
            <person name="Anchieta A."/>
            <person name="de Jonge R."/>
            <person name="Santhanam P."/>
            <person name="Maruthachalam K."/>
            <person name="Atallah Z."/>
            <person name="Amyotte S.G."/>
            <person name="Paz Z."/>
            <person name="Inderbitzin P."/>
            <person name="Hayes R.J."/>
            <person name="Heiman D.I."/>
            <person name="Young S."/>
            <person name="Zeng Q."/>
            <person name="Engels R."/>
            <person name="Galagan J."/>
            <person name="Cuomo C.A."/>
            <person name="Dobinson K.F."/>
            <person name="Ma L.-J."/>
        </authorList>
    </citation>
    <scope>NUCLEOTIDE SEQUENCE [LARGE SCALE GENOMIC DNA]</scope>
    <source>
        <strain evidence="4">VaMs.102 / ATCC MYA-4576 / FGSC 10136</strain>
    </source>
</reference>
<name>C9SP11_VERA1</name>
<feature type="domain" description="Pyridoxamine kinase/Phosphomethylpyrimidine kinase" evidence="2">
    <location>
        <begin position="3"/>
        <end position="112"/>
    </location>
</feature>
<evidence type="ECO:0000313" key="3">
    <source>
        <dbReference type="EMBL" id="EEY20526.1"/>
    </source>
</evidence>
<evidence type="ECO:0000259" key="2">
    <source>
        <dbReference type="Pfam" id="PF08543"/>
    </source>
</evidence>
<keyword evidence="3" id="KW-0418">Kinase</keyword>
<accession>C9SP11</accession>
<dbReference type="GO" id="GO:0008972">
    <property type="term" value="F:phosphomethylpyrimidine kinase activity"/>
    <property type="evidence" value="ECO:0007669"/>
    <property type="project" value="TreeGrafter"/>
</dbReference>
<dbReference type="FunFam" id="1.20.910.10:FF:000003">
    <property type="entry name" value="Hydroxymethylpyrimidine/phosphomethylpyrimidine kinase THI20"/>
    <property type="match status" value="1"/>
</dbReference>
<sequence>MGRAVLELGPHWVLVKGGHAPLTKDYKVAGTEDEKSIVVDVLVGRGGVVERIESAYQRSTNTHGTGCSLASAIASNLAKGLDVPEAAKKACRYIEGAIRTAPGFGQGHGPLNHFHSNYSLPFAPGRFIDYLLGRPDVRDVWKTFVYHPFVMGLGNGTLPLASFKGYLVQDYLYLVHFARANALASYKATSMEDIVAGATIVKHIATEMALHIDYCAGFGISVPQIEATEEHQACTAYTRYVLDVGMSGDWIGLQVALAPCLLGYGAVAKQLHGDAASVRGEGNVYWKWIENYIAEDYQQALRTGSELLERHAARQSPEGIERLAKIFIHGTKVRVDSVTGALLVPYDDDDDADDLQMEIGFWEMFPCQ</sequence>
<feature type="domain" description="Thiaminase-2/PQQC" evidence="1">
    <location>
        <begin position="135"/>
        <end position="332"/>
    </location>
</feature>
<organism evidence="4">
    <name type="scientific">Verticillium alfalfae (strain VaMs.102 / ATCC MYA-4576 / FGSC 10136)</name>
    <name type="common">Verticillium wilt of alfalfa</name>
    <name type="synonym">Verticillium albo-atrum</name>
    <dbReference type="NCBI Taxonomy" id="526221"/>
    <lineage>
        <taxon>Eukaryota</taxon>
        <taxon>Fungi</taxon>
        <taxon>Dikarya</taxon>
        <taxon>Ascomycota</taxon>
        <taxon>Pezizomycotina</taxon>
        <taxon>Sordariomycetes</taxon>
        <taxon>Hypocreomycetidae</taxon>
        <taxon>Glomerellales</taxon>
        <taxon>Plectosphaerellaceae</taxon>
        <taxon>Verticillium</taxon>
    </lineage>
</organism>
<dbReference type="Pfam" id="PF03070">
    <property type="entry name" value="TENA_THI-4"/>
    <property type="match status" value="1"/>
</dbReference>
<dbReference type="PANTHER" id="PTHR20858:SF17">
    <property type="entry name" value="HYDROXYMETHYLPYRIMIDINE_PHOSPHOMETHYLPYRIMIDINE KINASE THI20-RELATED"/>
    <property type="match status" value="1"/>
</dbReference>
<dbReference type="Gene3D" id="3.40.1190.20">
    <property type="match status" value="1"/>
</dbReference>
<dbReference type="GO" id="GO:0008902">
    <property type="term" value="F:hydroxymethylpyrimidine kinase activity"/>
    <property type="evidence" value="ECO:0007669"/>
    <property type="project" value="TreeGrafter"/>
</dbReference>
<dbReference type="InterPro" id="IPR016084">
    <property type="entry name" value="Haem_Oase-like_multi-hlx"/>
</dbReference>
<dbReference type="Pfam" id="PF08543">
    <property type="entry name" value="Phos_pyr_kin"/>
    <property type="match status" value="1"/>
</dbReference>
<dbReference type="AlphaFoldDB" id="C9SP11"/>
<dbReference type="RefSeq" id="XP_003003074.1">
    <property type="nucleotide sequence ID" value="XM_003003028.1"/>
</dbReference>
<dbReference type="Gene3D" id="1.20.910.10">
    <property type="entry name" value="Heme oxygenase-like"/>
    <property type="match status" value="1"/>
</dbReference>
<gene>
    <name evidence="3" type="ORF">VDBG_06636</name>
</gene>
<dbReference type="SUPFAM" id="SSF53613">
    <property type="entry name" value="Ribokinase-like"/>
    <property type="match status" value="1"/>
</dbReference>
<dbReference type="GO" id="GO:0005829">
    <property type="term" value="C:cytosol"/>
    <property type="evidence" value="ECO:0007669"/>
    <property type="project" value="TreeGrafter"/>
</dbReference>
<dbReference type="GO" id="GO:0009228">
    <property type="term" value="P:thiamine biosynthetic process"/>
    <property type="evidence" value="ECO:0007669"/>
    <property type="project" value="TreeGrafter"/>
</dbReference>
<dbReference type="GeneID" id="9537117"/>